<feature type="signal peptide" evidence="14">
    <location>
        <begin position="1"/>
        <end position="27"/>
    </location>
</feature>
<dbReference type="Pfam" id="PF07715">
    <property type="entry name" value="Plug"/>
    <property type="match status" value="1"/>
</dbReference>
<sequence>MFRSQTVSLVPCLTALGLILAATPAFAQTAPAPEDAAASADEGGDIIVTGTARAQRKFDVSYAVTSLSQDDIKTLAPLSFADLFNQIPGLQAESTGGEVQNNYRVRGIPSDSGFSTFQQDGLTLYHDNDGIFFKGDVLNRLDLMTETVEVVRGGPAPIFASNAAAVFNQITRRGTDTPHGAVQVTVGDTDLYRLDAYASGPLGARTYFAAGGFIRYHEGYRDNGFPGDKGGQFRANIVHEFDNGEIRLHGTYLNDQNVFYLPIPLADPRNPSVSLDPFIDYFKGTLNTPSLRNARMLFGDGAGGVGVDDRDLGDQRRTRFFNIGLDYEGEFGDWLIAAKLSHTKGKVDLDALYSTTNPADADVFAAGYLTAAQAAFGPVASLRYAVGGTNGATPYDPDAASGLVITGQYRAATGDFASTQGDLRVTRSIRTGFGTHDVAVGLYGSAYGTDFATRYQDYLLEVAGQPRTLDLIAYSAAGTALGSVTDNGVLRYGTTAIGGKSEITMYALYANDNWQLSDRLRIDAGIRHERYSFGGFSRGSVAVNLGNAKTLADDATRTFAANATRVDFDLDATNWTVGANFDLTRRLGFYGRVSRASQMPSELTVILGSKPVVNRANQYEAGVKVDLPRFSLYLTGFYTKFDPYNASFIAYNPATGRNDQTLTFIGSAETKGVEIDATVRPFDWFSLAGSFTISDPTISNLVNEFGADAAAVEGNQISRQPKVYGNIRPTVRFDLGEAKVATYLRWNYRGRQYVDLFNQTALAAYDTLGAGVTVSWRDWAFQVVGDNITNAHGVTEGNIRGDLLNGQGTAEAVYGRPIFGRNVRFVVTRSW</sequence>
<reference evidence="17 18" key="1">
    <citation type="submission" date="2013-07" db="EMBL/GenBank/DDBJ databases">
        <title>Completed genome of Sphingomonas sanxanigenens NX02.</title>
        <authorList>
            <person name="Ma T."/>
            <person name="Huang H."/>
            <person name="Wu M."/>
            <person name="Li X."/>
            <person name="Li G."/>
        </authorList>
    </citation>
    <scope>NUCLEOTIDE SEQUENCE [LARGE SCALE GENOMIC DNA]</scope>
    <source>
        <strain evidence="17 18">NX02</strain>
    </source>
</reference>
<dbReference type="InterPro" id="IPR000531">
    <property type="entry name" value="Beta-barrel_TonB"/>
</dbReference>
<evidence type="ECO:0000256" key="8">
    <source>
        <dbReference type="ARBA" id="ARBA00023065"/>
    </source>
</evidence>
<comment type="subcellular location">
    <subcellularLocation>
        <location evidence="1 12">Cell outer membrane</location>
        <topology evidence="1 12">Multi-pass membrane protein</topology>
    </subcellularLocation>
</comment>
<evidence type="ECO:0000313" key="17">
    <source>
        <dbReference type="EMBL" id="AHE55280.1"/>
    </source>
</evidence>
<keyword evidence="7" id="KW-0408">Iron</keyword>
<dbReference type="SUPFAM" id="SSF56935">
    <property type="entry name" value="Porins"/>
    <property type="match status" value="1"/>
</dbReference>
<evidence type="ECO:0000256" key="10">
    <source>
        <dbReference type="ARBA" id="ARBA00023136"/>
    </source>
</evidence>
<evidence type="ECO:0000313" key="18">
    <source>
        <dbReference type="Proteomes" id="UP000018851"/>
    </source>
</evidence>
<dbReference type="GO" id="GO:0009279">
    <property type="term" value="C:cell outer membrane"/>
    <property type="evidence" value="ECO:0007669"/>
    <property type="project" value="UniProtKB-SubCell"/>
</dbReference>
<dbReference type="KEGG" id="ssan:NX02_18055"/>
<dbReference type="PANTHER" id="PTHR32552">
    <property type="entry name" value="FERRICHROME IRON RECEPTOR-RELATED"/>
    <property type="match status" value="1"/>
</dbReference>
<dbReference type="InterPro" id="IPR037066">
    <property type="entry name" value="Plug_dom_sf"/>
</dbReference>
<keyword evidence="11 12" id="KW-0998">Cell outer membrane</keyword>
<dbReference type="EMBL" id="CP006644">
    <property type="protein sequence ID" value="AHE55280.1"/>
    <property type="molecule type" value="Genomic_DNA"/>
</dbReference>
<evidence type="ECO:0000256" key="14">
    <source>
        <dbReference type="SAM" id="SignalP"/>
    </source>
</evidence>
<keyword evidence="18" id="KW-1185">Reference proteome</keyword>
<proteinExistence type="inferred from homology"/>
<dbReference type="GO" id="GO:0015344">
    <property type="term" value="F:siderophore uptake transmembrane transporter activity"/>
    <property type="evidence" value="ECO:0007669"/>
    <property type="project" value="TreeGrafter"/>
</dbReference>
<feature type="domain" description="TonB-dependent receptor plug" evidence="16">
    <location>
        <begin position="57"/>
        <end position="165"/>
    </location>
</feature>
<dbReference type="eggNOG" id="COG4206">
    <property type="taxonomic scope" value="Bacteria"/>
</dbReference>
<keyword evidence="10 12" id="KW-0472">Membrane</keyword>
<evidence type="ECO:0000256" key="4">
    <source>
        <dbReference type="ARBA" id="ARBA00022496"/>
    </source>
</evidence>
<evidence type="ECO:0000256" key="11">
    <source>
        <dbReference type="ARBA" id="ARBA00023237"/>
    </source>
</evidence>
<keyword evidence="9 13" id="KW-0798">TonB box</keyword>
<dbReference type="Gene3D" id="2.40.170.20">
    <property type="entry name" value="TonB-dependent receptor, beta-barrel domain"/>
    <property type="match status" value="1"/>
</dbReference>
<dbReference type="InterPro" id="IPR039426">
    <property type="entry name" value="TonB-dep_rcpt-like"/>
</dbReference>
<keyword evidence="6 14" id="KW-0732">Signal</keyword>
<evidence type="ECO:0000256" key="13">
    <source>
        <dbReference type="RuleBase" id="RU003357"/>
    </source>
</evidence>
<name>W0AHZ6_9SPHN</name>
<dbReference type="Gene3D" id="2.170.130.10">
    <property type="entry name" value="TonB-dependent receptor, plug domain"/>
    <property type="match status" value="1"/>
</dbReference>
<evidence type="ECO:0000259" key="16">
    <source>
        <dbReference type="Pfam" id="PF07715"/>
    </source>
</evidence>
<gene>
    <name evidence="17" type="ORF">NX02_18055</name>
</gene>
<keyword evidence="5 12" id="KW-0812">Transmembrane</keyword>
<dbReference type="Pfam" id="PF00593">
    <property type="entry name" value="TonB_dep_Rec_b-barrel"/>
    <property type="match status" value="1"/>
</dbReference>
<comment type="similarity">
    <text evidence="12 13">Belongs to the TonB-dependent receptor family.</text>
</comment>
<evidence type="ECO:0000256" key="3">
    <source>
        <dbReference type="ARBA" id="ARBA00022452"/>
    </source>
</evidence>
<dbReference type="InterPro" id="IPR036942">
    <property type="entry name" value="Beta-barrel_TonB_sf"/>
</dbReference>
<dbReference type="PATRIC" id="fig|1123269.5.peg.3532"/>
<keyword evidence="8" id="KW-0406">Ion transport</keyword>
<evidence type="ECO:0000256" key="5">
    <source>
        <dbReference type="ARBA" id="ARBA00022692"/>
    </source>
</evidence>
<evidence type="ECO:0000256" key="6">
    <source>
        <dbReference type="ARBA" id="ARBA00022729"/>
    </source>
</evidence>
<evidence type="ECO:0000256" key="12">
    <source>
        <dbReference type="PROSITE-ProRule" id="PRU01360"/>
    </source>
</evidence>
<evidence type="ECO:0000256" key="7">
    <source>
        <dbReference type="ARBA" id="ARBA00023004"/>
    </source>
</evidence>
<dbReference type="OrthoDB" id="7277632at2"/>
<evidence type="ECO:0000256" key="2">
    <source>
        <dbReference type="ARBA" id="ARBA00022448"/>
    </source>
</evidence>
<dbReference type="PROSITE" id="PS52016">
    <property type="entry name" value="TONB_DEPENDENT_REC_3"/>
    <property type="match status" value="1"/>
</dbReference>
<dbReference type="AlphaFoldDB" id="W0AHZ6"/>
<keyword evidence="4" id="KW-0410">Iron transport</keyword>
<keyword evidence="2 12" id="KW-0813">Transport</keyword>
<evidence type="ECO:0000256" key="9">
    <source>
        <dbReference type="ARBA" id="ARBA00023077"/>
    </source>
</evidence>
<protein>
    <recommendedName>
        <fullName evidence="19">TonB-denpendent receptor</fullName>
    </recommendedName>
</protein>
<accession>W0AHZ6</accession>
<dbReference type="eggNOG" id="COG1629">
    <property type="taxonomic scope" value="Bacteria"/>
</dbReference>
<evidence type="ECO:0000256" key="1">
    <source>
        <dbReference type="ARBA" id="ARBA00004571"/>
    </source>
</evidence>
<dbReference type="RefSeq" id="WP_084717867.1">
    <property type="nucleotide sequence ID" value="NZ_CP006644.1"/>
</dbReference>
<feature type="chain" id="PRO_5004785421" description="TonB-denpendent receptor" evidence="14">
    <location>
        <begin position="28"/>
        <end position="831"/>
    </location>
</feature>
<evidence type="ECO:0008006" key="19">
    <source>
        <dbReference type="Google" id="ProtNLM"/>
    </source>
</evidence>
<keyword evidence="3 12" id="KW-1134">Transmembrane beta strand</keyword>
<organism evidence="17 18">
    <name type="scientific">Sphingomonas sanxanigenens DSM 19645 = NX02</name>
    <dbReference type="NCBI Taxonomy" id="1123269"/>
    <lineage>
        <taxon>Bacteria</taxon>
        <taxon>Pseudomonadati</taxon>
        <taxon>Pseudomonadota</taxon>
        <taxon>Alphaproteobacteria</taxon>
        <taxon>Sphingomonadales</taxon>
        <taxon>Sphingomonadaceae</taxon>
        <taxon>Sphingomonas</taxon>
    </lineage>
</organism>
<dbReference type="InterPro" id="IPR012910">
    <property type="entry name" value="Plug_dom"/>
</dbReference>
<dbReference type="STRING" id="1123269.NX02_18055"/>
<feature type="domain" description="TonB-dependent receptor-like beta-barrel" evidence="15">
    <location>
        <begin position="301"/>
        <end position="788"/>
    </location>
</feature>
<dbReference type="HOGENOM" id="CLU_012070_0_0_5"/>
<dbReference type="Proteomes" id="UP000018851">
    <property type="component" value="Chromosome"/>
</dbReference>
<dbReference type="PANTHER" id="PTHR32552:SF89">
    <property type="entry name" value="CATECHOLATE SIDEROPHORE RECEPTOR FIU"/>
    <property type="match status" value="1"/>
</dbReference>
<evidence type="ECO:0000259" key="15">
    <source>
        <dbReference type="Pfam" id="PF00593"/>
    </source>
</evidence>